<protein>
    <submittedName>
        <fullName evidence="1">Uncharacterized protein</fullName>
    </submittedName>
</protein>
<keyword evidence="2" id="KW-1185">Reference proteome</keyword>
<dbReference type="EMBL" id="GL379808">
    <property type="protein sequence ID" value="EGT42009.1"/>
    <property type="molecule type" value="Genomic_DNA"/>
</dbReference>
<dbReference type="Proteomes" id="UP000008068">
    <property type="component" value="Unassembled WGS sequence"/>
</dbReference>
<dbReference type="HOGENOM" id="CLU_077771_0_0_1"/>
<proteinExistence type="predicted"/>
<organism evidence="2">
    <name type="scientific">Caenorhabditis brenneri</name>
    <name type="common">Nematode worm</name>
    <dbReference type="NCBI Taxonomy" id="135651"/>
    <lineage>
        <taxon>Eukaryota</taxon>
        <taxon>Metazoa</taxon>
        <taxon>Ecdysozoa</taxon>
        <taxon>Nematoda</taxon>
        <taxon>Chromadorea</taxon>
        <taxon>Rhabditida</taxon>
        <taxon>Rhabditina</taxon>
        <taxon>Rhabditomorpha</taxon>
        <taxon>Rhabditoidea</taxon>
        <taxon>Rhabditidae</taxon>
        <taxon>Peloderinae</taxon>
        <taxon>Caenorhabditis</taxon>
    </lineage>
</organism>
<dbReference type="InParanoid" id="G0MR39"/>
<gene>
    <name evidence="1" type="ORF">CAEBREN_05910</name>
</gene>
<accession>G0MR39</accession>
<reference evidence="2" key="1">
    <citation type="submission" date="2011-07" db="EMBL/GenBank/DDBJ databases">
        <authorList>
            <consortium name="Caenorhabditis brenneri Sequencing and Analysis Consortium"/>
            <person name="Wilson R.K."/>
        </authorList>
    </citation>
    <scope>NUCLEOTIDE SEQUENCE [LARGE SCALE GENOMIC DNA]</scope>
    <source>
        <strain evidence="2">PB2801</strain>
    </source>
</reference>
<sequence length="263" mass="31205">MRETHKIVVEITTTSPAIGFFWHRKWLISPVHCLVEAHRRTGKPSRKHSENFEIDGVKGTLVVSHHYHTYWEDEKKGAEVLVDLLCDMFRVDVEKLQIKKSTMWALDWIKRRQVIPVQELMVIEDRKKKKKMRNLLNVEDVEQILTNSRCSAHDVTLWAEIPPDLKYLTFTPANFKYLILLNRTWLTLNILFDLCETCQEITIAGSNFRLCEMKQIIKHWLMNKMKSIEDLRFEVSGFARDRLEILENLIEHLTNLYEETNIE</sequence>
<dbReference type="PANTHER" id="PTHR21503">
    <property type="entry name" value="F-BOX-CONTAINING HYPOTHETICAL PROTEIN C.ELEGANS"/>
    <property type="match status" value="1"/>
</dbReference>
<evidence type="ECO:0000313" key="2">
    <source>
        <dbReference type="Proteomes" id="UP000008068"/>
    </source>
</evidence>
<evidence type="ECO:0000313" key="1">
    <source>
        <dbReference type="EMBL" id="EGT42009.1"/>
    </source>
</evidence>
<dbReference type="AlphaFoldDB" id="G0MR39"/>
<name>G0MR39_CAEBE</name>